<gene>
    <name evidence="9" type="ORF">J2S76_001107</name>
</gene>
<accession>A0ABU0DEH7</accession>
<dbReference type="Gene3D" id="3.30.300.30">
    <property type="match status" value="1"/>
</dbReference>
<dbReference type="SMART" id="SM01294">
    <property type="entry name" value="PKS_PP_betabranch"/>
    <property type="match status" value="1"/>
</dbReference>
<dbReference type="Pfam" id="PF00501">
    <property type="entry name" value="AMP-binding"/>
    <property type="match status" value="1"/>
</dbReference>
<keyword evidence="2" id="KW-0596">Phosphopantetheine</keyword>
<dbReference type="Pfam" id="PF23024">
    <property type="entry name" value="AMP-dom_DIP2-like"/>
    <property type="match status" value="1"/>
</dbReference>
<dbReference type="InterPro" id="IPR000873">
    <property type="entry name" value="AMP-dep_synth/lig_dom"/>
</dbReference>
<dbReference type="GO" id="GO:0016874">
    <property type="term" value="F:ligase activity"/>
    <property type="evidence" value="ECO:0007669"/>
    <property type="project" value="UniProtKB-KW"/>
</dbReference>
<dbReference type="InterPro" id="IPR045851">
    <property type="entry name" value="AMP-bd_C_sf"/>
</dbReference>
<protein>
    <submittedName>
        <fullName evidence="9">Acyl-CoA synthetase (AMP-forming)/AMP-acid ligase II/acyl carrier protein</fullName>
    </submittedName>
</protein>
<dbReference type="Proteomes" id="UP001238467">
    <property type="component" value="Unassembled WGS sequence"/>
</dbReference>
<dbReference type="Pfam" id="PF00550">
    <property type="entry name" value="PP-binding"/>
    <property type="match status" value="1"/>
</dbReference>
<feature type="region of interest" description="Disordered" evidence="7">
    <location>
        <begin position="683"/>
        <end position="705"/>
    </location>
</feature>
<sequence>MSSVLPAGTPSGTVATRLAALAASPDSRWSITFLDSHGAVFERCGAAELAARAARVAGFLERESAPGAPVLLVFQPCVDFLVAFLACQWSGRLAVPINPPRRHRLIQRLQAVAADSGATVALTGGGVAEQSGLWQADSAELAAIRWQDIGDIDGDPAQATPLREVDPTATCFIQYTSGSTALPKGVEVSHANLMADMARMEAAWGLSPASTMVTWLPAFHDLGLIFGLLQTLYSGCPVVQMAPNSFLQRPVLWLEAISRFRGTHTAAPSFAYDLCARRIPAEAREGLDLSSLVMAMNAAEPIDPQVMEDFVGVFGPQGFRRETFAPAYGLAESTLAVTASPVGVAPRLFALDAAALEAGRIVEAGAASRRLVIPGSGAPLADVSVAIVDPETGRRQPPDRVGEIWLGGPTIARGYWRRPEESAATFGVRVADEDDPTGYLRTGDLGAMIGDELCVTGRIKDLIILSGANHYPQDIERVAQGAHPALRAGGGAAFGVVREPGGEQVVLVQELERTQRRTDPAPLFSAISACVWQTLELQLSRIVLVEPGAVLRTSSGKIQRAANRQAWREGALPVIAEWRSARQEALDAVLDAAREPQPAVPTMALAMAAPALENWLRDWLSQRLSLPASAVPGDRGMGELGLTSLDAVDLAGALGTHLGRALPQTLAFDHPTIRAMVAHLTGAPPASPAQASPSIPAPPPAAGGDLEELLSMIEGGARGHE</sequence>
<evidence type="ECO:0000256" key="4">
    <source>
        <dbReference type="ARBA" id="ARBA00022598"/>
    </source>
</evidence>
<dbReference type="EMBL" id="JAUSUH010000002">
    <property type="protein sequence ID" value="MDQ0346690.1"/>
    <property type="molecule type" value="Genomic_DNA"/>
</dbReference>
<evidence type="ECO:0000313" key="9">
    <source>
        <dbReference type="EMBL" id="MDQ0346690.1"/>
    </source>
</evidence>
<reference evidence="9 10" key="1">
    <citation type="submission" date="2023-07" db="EMBL/GenBank/DDBJ databases">
        <title>Genomic Encyclopedia of Type Strains, Phase IV (KMG-IV): sequencing the most valuable type-strain genomes for metagenomic binning, comparative biology and taxonomic classification.</title>
        <authorList>
            <person name="Goeker M."/>
        </authorList>
    </citation>
    <scope>NUCLEOTIDE SEQUENCE [LARGE SCALE GENOMIC DNA]</scope>
    <source>
        <strain evidence="9 10">DSM 1277</strain>
    </source>
</reference>
<dbReference type="RefSeq" id="WP_307058289.1">
    <property type="nucleotide sequence ID" value="NZ_JAUSUH010000002.1"/>
</dbReference>
<dbReference type="PANTHER" id="PTHR22754">
    <property type="entry name" value="DISCO-INTERACTING PROTEIN 2 DIP2 -RELATED"/>
    <property type="match status" value="1"/>
</dbReference>
<comment type="similarity">
    <text evidence="1">Belongs to the ATP-dependent AMP-binding enzyme family.</text>
</comment>
<dbReference type="Gene3D" id="1.10.1200.10">
    <property type="entry name" value="ACP-like"/>
    <property type="match status" value="1"/>
</dbReference>
<dbReference type="InterPro" id="IPR042099">
    <property type="entry name" value="ANL_N_sf"/>
</dbReference>
<dbReference type="InterPro" id="IPR025110">
    <property type="entry name" value="AMP-bd_C"/>
</dbReference>
<keyword evidence="3" id="KW-0597">Phosphoprotein</keyword>
<proteinExistence type="inferred from homology"/>
<evidence type="ECO:0000256" key="5">
    <source>
        <dbReference type="ARBA" id="ARBA00022832"/>
    </source>
</evidence>
<evidence type="ECO:0000256" key="6">
    <source>
        <dbReference type="ARBA" id="ARBA00023098"/>
    </source>
</evidence>
<evidence type="ECO:0000256" key="1">
    <source>
        <dbReference type="ARBA" id="ARBA00006432"/>
    </source>
</evidence>
<dbReference type="PROSITE" id="PS50075">
    <property type="entry name" value="CARRIER"/>
    <property type="match status" value="1"/>
</dbReference>
<evidence type="ECO:0000259" key="8">
    <source>
        <dbReference type="PROSITE" id="PS50075"/>
    </source>
</evidence>
<keyword evidence="5" id="KW-0276">Fatty acid metabolism</keyword>
<name>A0ABU0DEH7_9HYPH</name>
<keyword evidence="4 9" id="KW-0436">Ligase</keyword>
<feature type="domain" description="Carrier" evidence="8">
    <location>
        <begin position="607"/>
        <end position="684"/>
    </location>
</feature>
<dbReference type="InterPro" id="IPR036736">
    <property type="entry name" value="ACP-like_sf"/>
</dbReference>
<comment type="caution">
    <text evidence="9">The sequence shown here is derived from an EMBL/GenBank/DDBJ whole genome shotgun (WGS) entry which is preliminary data.</text>
</comment>
<dbReference type="PANTHER" id="PTHR22754:SF32">
    <property type="entry name" value="DISCO-INTERACTING PROTEIN 2"/>
    <property type="match status" value="1"/>
</dbReference>
<dbReference type="SUPFAM" id="SSF47336">
    <property type="entry name" value="ACP-like"/>
    <property type="match status" value="1"/>
</dbReference>
<organism evidence="9 10">
    <name type="scientific">Ancylobacter vacuolatus</name>
    <dbReference type="NCBI Taxonomy" id="223389"/>
    <lineage>
        <taxon>Bacteria</taxon>
        <taxon>Pseudomonadati</taxon>
        <taxon>Pseudomonadota</taxon>
        <taxon>Alphaproteobacteria</taxon>
        <taxon>Hyphomicrobiales</taxon>
        <taxon>Xanthobacteraceae</taxon>
        <taxon>Ancylobacter</taxon>
    </lineage>
</organism>
<dbReference type="SUPFAM" id="SSF56801">
    <property type="entry name" value="Acetyl-CoA synthetase-like"/>
    <property type="match status" value="1"/>
</dbReference>
<evidence type="ECO:0000256" key="7">
    <source>
        <dbReference type="SAM" id="MobiDB-lite"/>
    </source>
</evidence>
<dbReference type="InterPro" id="IPR020806">
    <property type="entry name" value="PKS_PP-bd"/>
</dbReference>
<keyword evidence="10" id="KW-1185">Reference proteome</keyword>
<dbReference type="SMART" id="SM00823">
    <property type="entry name" value="PKS_PP"/>
    <property type="match status" value="1"/>
</dbReference>
<keyword evidence="6" id="KW-0443">Lipid metabolism</keyword>
<evidence type="ECO:0000256" key="3">
    <source>
        <dbReference type="ARBA" id="ARBA00022553"/>
    </source>
</evidence>
<dbReference type="InterPro" id="IPR009081">
    <property type="entry name" value="PP-bd_ACP"/>
</dbReference>
<dbReference type="InterPro" id="IPR040097">
    <property type="entry name" value="FAAL/FAAC"/>
</dbReference>
<evidence type="ECO:0000313" key="10">
    <source>
        <dbReference type="Proteomes" id="UP001238467"/>
    </source>
</evidence>
<dbReference type="Gene3D" id="3.40.50.12780">
    <property type="entry name" value="N-terminal domain of ligase-like"/>
    <property type="match status" value="1"/>
</dbReference>
<dbReference type="CDD" id="cd05931">
    <property type="entry name" value="FAAL"/>
    <property type="match status" value="1"/>
</dbReference>
<evidence type="ECO:0000256" key="2">
    <source>
        <dbReference type="ARBA" id="ARBA00022450"/>
    </source>
</evidence>